<protein>
    <submittedName>
        <fullName evidence="1">(diamondback moth) hypothetical protein</fullName>
    </submittedName>
</protein>
<proteinExistence type="predicted"/>
<comment type="caution">
    <text evidence="1">The sequence shown here is derived from an EMBL/GenBank/DDBJ whole genome shotgun (WGS) entry which is preliminary data.</text>
</comment>
<evidence type="ECO:0000313" key="1">
    <source>
        <dbReference type="EMBL" id="CAG9127998.1"/>
    </source>
</evidence>
<reference evidence="1" key="1">
    <citation type="submission" date="2020-11" db="EMBL/GenBank/DDBJ databases">
        <authorList>
            <person name="Whiteford S."/>
        </authorList>
    </citation>
    <scope>NUCLEOTIDE SEQUENCE</scope>
</reference>
<sequence length="593" mass="66587">MGQAPVDLSQHPKPTDAVMTTLKTAPSPAAVLAAVQRHLPALDQTHMLQALRTLFELSRHSRSKESIDSLTKDPAFSTLCQNFRKHARSLDVNEAIEATKVLIFLQLPVDSLILQTLLQIIRCNINYINLRQVIFLDFLLSRYDSKNHLVDALKLALPLVFQIHLPLELDHEDLPLLKDMLAYCTRHDLPDRCINNIVTGLLLHDQTIDAKTAKLIVWSLCEVNCTEERFPTRVQLLHICYDILAQSIDQLTYDEVLKTAAKIKGRILEKHSEYYHAGVMDAFASYVVSHDVEFEKGMLIARILSRLAHTNLTLLEYLCTIAAMDPTCLSRAQPNILFGFINCLSNSNYTPEPSIWTELRDQISKNPVLEGKNPALPWTKVCLEMASLGLYEDRLLKRVLSKEFLDEYLGRENNQLDYLQLLMLHEAVHAFHDKSYSLPAPIMAAARSRYPLHPLTTQLAAALAAALGPGSVASCVALPSGVVADVVTCLKAGRPVELLQNLEDRTPIEKLNLPEDSLIVCIMNFNQGCYSVNSRRLRGSFRLVLDILEKQGYAAIGLNVNDWLAAPEHERTPYLLREVSYKCGERGVKLCAT</sequence>
<accession>A0A8S4FID5</accession>
<gene>
    <name evidence="1" type="ORF">PLXY2_LOCUS9030</name>
</gene>
<evidence type="ECO:0000313" key="2">
    <source>
        <dbReference type="Proteomes" id="UP000653454"/>
    </source>
</evidence>
<keyword evidence="2" id="KW-1185">Reference proteome</keyword>
<dbReference type="Proteomes" id="UP000653454">
    <property type="component" value="Unassembled WGS sequence"/>
</dbReference>
<name>A0A8S4FID5_PLUXY</name>
<organism evidence="1 2">
    <name type="scientific">Plutella xylostella</name>
    <name type="common">Diamondback moth</name>
    <name type="synonym">Plutella maculipennis</name>
    <dbReference type="NCBI Taxonomy" id="51655"/>
    <lineage>
        <taxon>Eukaryota</taxon>
        <taxon>Metazoa</taxon>
        <taxon>Ecdysozoa</taxon>
        <taxon>Arthropoda</taxon>
        <taxon>Hexapoda</taxon>
        <taxon>Insecta</taxon>
        <taxon>Pterygota</taxon>
        <taxon>Neoptera</taxon>
        <taxon>Endopterygota</taxon>
        <taxon>Lepidoptera</taxon>
        <taxon>Glossata</taxon>
        <taxon>Ditrysia</taxon>
        <taxon>Yponomeutoidea</taxon>
        <taxon>Plutellidae</taxon>
        <taxon>Plutella</taxon>
    </lineage>
</organism>
<dbReference type="EMBL" id="CAJHNJ030000035">
    <property type="protein sequence ID" value="CAG9127998.1"/>
    <property type="molecule type" value="Genomic_DNA"/>
</dbReference>
<dbReference type="AlphaFoldDB" id="A0A8S4FID5"/>